<feature type="transmembrane region" description="Helical" evidence="1">
    <location>
        <begin position="171"/>
        <end position="192"/>
    </location>
</feature>
<reference evidence="2 3" key="1">
    <citation type="submission" date="2023-03" db="EMBL/GenBank/DDBJ databases">
        <title>Paludisphaera mucosa sp. nov. a novel planctomycete from northern fen.</title>
        <authorList>
            <person name="Ivanova A."/>
        </authorList>
    </citation>
    <scope>NUCLEOTIDE SEQUENCE [LARGE SCALE GENOMIC DNA]</scope>
    <source>
        <strain evidence="2 3">Pla2</strain>
    </source>
</reference>
<feature type="transmembrane region" description="Helical" evidence="1">
    <location>
        <begin position="247"/>
        <end position="265"/>
    </location>
</feature>
<evidence type="ECO:0000313" key="3">
    <source>
        <dbReference type="Proteomes" id="UP001216907"/>
    </source>
</evidence>
<organism evidence="2 3">
    <name type="scientific">Paludisphaera mucosa</name>
    <dbReference type="NCBI Taxonomy" id="3030827"/>
    <lineage>
        <taxon>Bacteria</taxon>
        <taxon>Pseudomonadati</taxon>
        <taxon>Planctomycetota</taxon>
        <taxon>Planctomycetia</taxon>
        <taxon>Isosphaerales</taxon>
        <taxon>Isosphaeraceae</taxon>
        <taxon>Paludisphaera</taxon>
    </lineage>
</organism>
<evidence type="ECO:0000313" key="2">
    <source>
        <dbReference type="EMBL" id="MDG3006504.1"/>
    </source>
</evidence>
<evidence type="ECO:0000256" key="1">
    <source>
        <dbReference type="SAM" id="Phobius"/>
    </source>
</evidence>
<feature type="transmembrane region" description="Helical" evidence="1">
    <location>
        <begin position="204"/>
        <end position="226"/>
    </location>
</feature>
<evidence type="ECO:0008006" key="4">
    <source>
        <dbReference type="Google" id="ProtNLM"/>
    </source>
</evidence>
<keyword evidence="3" id="KW-1185">Reference proteome</keyword>
<dbReference type="RefSeq" id="WP_277862800.1">
    <property type="nucleotide sequence ID" value="NZ_JARRAG010000002.1"/>
</dbReference>
<dbReference type="EMBL" id="JARRAG010000002">
    <property type="protein sequence ID" value="MDG3006504.1"/>
    <property type="molecule type" value="Genomic_DNA"/>
</dbReference>
<comment type="caution">
    <text evidence="2">The sequence shown here is derived from an EMBL/GenBank/DDBJ whole genome shotgun (WGS) entry which is preliminary data.</text>
</comment>
<protein>
    <recommendedName>
        <fullName evidence="4">ABC-2 family transporter protein</fullName>
    </recommendedName>
</protein>
<keyword evidence="1" id="KW-1133">Transmembrane helix</keyword>
<feature type="transmembrane region" description="Helical" evidence="1">
    <location>
        <begin position="356"/>
        <end position="379"/>
    </location>
</feature>
<proteinExistence type="predicted"/>
<feature type="transmembrane region" description="Helical" evidence="1">
    <location>
        <begin position="271"/>
        <end position="295"/>
    </location>
</feature>
<feature type="transmembrane region" description="Helical" evidence="1">
    <location>
        <begin position="450"/>
        <end position="468"/>
    </location>
</feature>
<gene>
    <name evidence="2" type="ORF">PZE19_22260</name>
</gene>
<feature type="transmembrane region" description="Helical" evidence="1">
    <location>
        <begin position="325"/>
        <end position="344"/>
    </location>
</feature>
<accession>A0ABT6FG16</accession>
<feature type="transmembrane region" description="Helical" evidence="1">
    <location>
        <begin position="54"/>
        <end position="75"/>
    </location>
</feature>
<sequence>MFREWLDNPIFVKHVRSRLRSQALASSIAVTVLICLCIMYGTYLSGVFGSGDGFTALLVLQFILLGVMGSTQVGASVGNARASGILDFHRVSPQSPLELACGFLFGAPVREYLLAALTIPFMIFCIWMGTLDFRALLQAEILMLFTAWTLHAISLLGGLAMKGAVTGQNALGFTVVIGVFVVGPLFGSFRYLNGLLNGEVHMDFFRLSLPWLAFVLLHLIAVLFFFMLAATRKMGSERLHGLTKPQAMAAMATIGLLAVGGMTNWSGDGTIHLIGLYILTVAGLLLVGLTTPTLAEYDKGLRRTRKLGIPRLSAWSDAAPNRPTVAAICGILLVAGTLLGFGVVDGSMRSGVPTAAGFPMAVADGVLIVAYFGLSYQYFLLRFGRRSSNFFGLFLFVAWALPLVLGVITIVSIGPRMGDSRPAMIFSATPIVGIAAATGVFQNEAGSGPVMVTITLALLFTFVFARLYGTAVRRARLAVEHSDVAPTKLEPEAIDVEVEPAASPG</sequence>
<keyword evidence="1" id="KW-0812">Transmembrane</keyword>
<feature type="transmembrane region" description="Helical" evidence="1">
    <location>
        <begin position="112"/>
        <end position="129"/>
    </location>
</feature>
<feature type="transmembrane region" description="Helical" evidence="1">
    <location>
        <begin position="391"/>
        <end position="414"/>
    </location>
</feature>
<dbReference type="Proteomes" id="UP001216907">
    <property type="component" value="Unassembled WGS sequence"/>
</dbReference>
<feature type="transmembrane region" description="Helical" evidence="1">
    <location>
        <begin position="23"/>
        <end position="42"/>
    </location>
</feature>
<feature type="transmembrane region" description="Helical" evidence="1">
    <location>
        <begin position="141"/>
        <end position="159"/>
    </location>
</feature>
<name>A0ABT6FG16_9BACT</name>
<keyword evidence="1" id="KW-0472">Membrane</keyword>